<evidence type="ECO:0000313" key="4">
    <source>
        <dbReference type="Proteomes" id="UP000039046"/>
    </source>
</evidence>
<dbReference type="PANTHER" id="PTHR35394">
    <property type="entry name" value="DUF3176 DOMAIN-CONTAINING PROTEIN"/>
    <property type="match status" value="1"/>
</dbReference>
<keyword evidence="4" id="KW-1185">Reference proteome</keyword>
<dbReference type="PANTHER" id="PTHR35394:SF5">
    <property type="entry name" value="DUF3176 DOMAIN-CONTAINING PROTEIN"/>
    <property type="match status" value="1"/>
</dbReference>
<feature type="transmembrane region" description="Helical" evidence="2">
    <location>
        <begin position="68"/>
        <end position="88"/>
    </location>
</feature>
<dbReference type="AlphaFoldDB" id="A0A0A1SMM3"/>
<feature type="transmembrane region" description="Helical" evidence="2">
    <location>
        <begin position="568"/>
        <end position="590"/>
    </location>
</feature>
<feature type="transmembrane region" description="Helical" evidence="2">
    <location>
        <begin position="169"/>
        <end position="189"/>
    </location>
</feature>
<dbReference type="InterPro" id="IPR021514">
    <property type="entry name" value="DUF3176"/>
</dbReference>
<gene>
    <name evidence="3" type="ORF">VHEMI01708</name>
</gene>
<dbReference type="HOGENOM" id="CLU_015092_1_2_1"/>
<accession>A0A0A1SMM3</accession>
<feature type="compositionally biased region" description="Basic and acidic residues" evidence="1">
    <location>
        <begin position="12"/>
        <end position="23"/>
    </location>
</feature>
<dbReference type="OrthoDB" id="4960252at2759"/>
<evidence type="ECO:0000256" key="2">
    <source>
        <dbReference type="SAM" id="Phobius"/>
    </source>
</evidence>
<keyword evidence="2" id="KW-1133">Transmembrane helix</keyword>
<keyword evidence="2" id="KW-0472">Membrane</keyword>
<dbReference type="Pfam" id="PF11374">
    <property type="entry name" value="DUF3176"/>
    <property type="match status" value="1"/>
</dbReference>
<organism evidence="3 4">
    <name type="scientific">[Torrubiella] hemipterigena</name>
    <dbReference type="NCBI Taxonomy" id="1531966"/>
    <lineage>
        <taxon>Eukaryota</taxon>
        <taxon>Fungi</taxon>
        <taxon>Dikarya</taxon>
        <taxon>Ascomycota</taxon>
        <taxon>Pezizomycotina</taxon>
        <taxon>Sordariomycetes</taxon>
        <taxon>Hypocreomycetidae</taxon>
        <taxon>Hypocreales</taxon>
        <taxon>Clavicipitaceae</taxon>
        <taxon>Clavicipitaceae incertae sedis</taxon>
        <taxon>'Torrubiella' clade</taxon>
    </lineage>
</organism>
<feature type="transmembrane region" description="Helical" evidence="2">
    <location>
        <begin position="108"/>
        <end position="128"/>
    </location>
</feature>
<sequence length="650" mass="72305">MGISRSAVPQTDPDHPTVVSHDHEDDIELLEPKKHMYERIASTDHYAAHGSPHDKHVLSSLAVWKWELLSFSAGAVSLIAIIILLYTYNGRDTSDWKAPFSLNTVVSIFSTIFKGTLALPIAGAMGQLKWIWFSKRPRSLADLSIYEKGGSGAWGPVMLLFRQLRGQRFSSLSSFGAALLLLAFAVGPFSQASLAVGTCHQILSPTVSAPAQVQRVLQSHQGDSVGYGTKLSPAMKIAMYAGIYTMPPNSSVTAQVTCSTGNCTFPSFTTLSMCSSCSDISDRIQRPNNRTWMLVGQGYNSTVFRIDTPGFGSRHVYVNVTTSANVSFPFRKDYEKNRSSLMDFQILAMSCKNEGPCMLDNGPNDTAVAFECRYTPCVRTYSGSVVNHIYQEHETSQQPLYPEIDYLNPQNTLFQLEANATLPNGTIVDCSSSTEKSASHSMEVTTRGSRYEFLALNSTRNFTPKTIYYRPECVYKVNAGETSALQYFMRDFFGGAKLYLAFRDSNSDYPWLDQLWNRGKLNVSSVATFGEGIARSISAQWRRDPQPVGVEDVVGQTQKAQPCFKVRWSYLSFLAMLCVAELLFLIAVLITNYRSPWQGDWKASNVPLLFQDLQLQNPATEQKEADLCRKVASVTALFVPKAGRWHLDRQ</sequence>
<proteinExistence type="predicted"/>
<dbReference type="STRING" id="1531966.A0A0A1SMM3"/>
<protein>
    <submittedName>
        <fullName evidence="3">Uncharacterized protein</fullName>
    </submittedName>
</protein>
<dbReference type="Proteomes" id="UP000039046">
    <property type="component" value="Unassembled WGS sequence"/>
</dbReference>
<reference evidence="3 4" key="1">
    <citation type="journal article" date="2015" name="Genome Announc.">
        <title>Draft Genome Sequence and Gene Annotation of the Entomopathogenic Fungus Verticillium hemipterigenum.</title>
        <authorList>
            <person name="Horn F."/>
            <person name="Habel A."/>
            <person name="Scharf D.H."/>
            <person name="Dworschak J."/>
            <person name="Brakhage A.A."/>
            <person name="Guthke R."/>
            <person name="Hertweck C."/>
            <person name="Linde J."/>
        </authorList>
    </citation>
    <scope>NUCLEOTIDE SEQUENCE [LARGE SCALE GENOMIC DNA]</scope>
</reference>
<evidence type="ECO:0000256" key="1">
    <source>
        <dbReference type="SAM" id="MobiDB-lite"/>
    </source>
</evidence>
<evidence type="ECO:0000313" key="3">
    <source>
        <dbReference type="EMBL" id="CEJ81588.1"/>
    </source>
</evidence>
<dbReference type="EMBL" id="CDHN01000001">
    <property type="protein sequence ID" value="CEJ81588.1"/>
    <property type="molecule type" value="Genomic_DNA"/>
</dbReference>
<feature type="region of interest" description="Disordered" evidence="1">
    <location>
        <begin position="1"/>
        <end position="23"/>
    </location>
</feature>
<name>A0A0A1SMM3_9HYPO</name>
<keyword evidence="2" id="KW-0812">Transmembrane</keyword>